<accession>A0ABW6TMA8</accession>
<comment type="caution">
    <text evidence="1">The sequence shown here is derived from an EMBL/GenBank/DDBJ whole genome shotgun (WGS) entry which is preliminary data.</text>
</comment>
<gene>
    <name evidence="1" type="ORF">ACFYY5_29265</name>
</gene>
<protein>
    <submittedName>
        <fullName evidence="1">Uncharacterized protein</fullName>
    </submittedName>
</protein>
<dbReference type="EMBL" id="JBIATK010000012">
    <property type="protein sequence ID" value="MFF4026947.1"/>
    <property type="molecule type" value="Genomic_DNA"/>
</dbReference>
<evidence type="ECO:0000313" key="2">
    <source>
        <dbReference type="Proteomes" id="UP001602089"/>
    </source>
</evidence>
<dbReference type="Proteomes" id="UP001602089">
    <property type="component" value="Unassembled WGS sequence"/>
</dbReference>
<sequence length="94" mass="10815">MKHPKLHDLRVWYTADPPRKAVHIHVPDMAYALTVLATLEAVTAYETVHQIRREVEVQAGVQRYEVNGDGGWDWYDVETWELDVTQEVLDAEAA</sequence>
<evidence type="ECO:0000313" key="1">
    <source>
        <dbReference type="EMBL" id="MFF4026947.1"/>
    </source>
</evidence>
<dbReference type="RefSeq" id="WP_387131994.1">
    <property type="nucleotide sequence ID" value="NZ_JBIATK010000012.1"/>
</dbReference>
<name>A0ABW6TMA8_9NOCA</name>
<keyword evidence="2" id="KW-1185">Reference proteome</keyword>
<reference evidence="1 2" key="1">
    <citation type="submission" date="2024-10" db="EMBL/GenBank/DDBJ databases">
        <title>The Natural Products Discovery Center: Release of the First 8490 Sequenced Strains for Exploring Actinobacteria Biosynthetic Diversity.</title>
        <authorList>
            <person name="Kalkreuter E."/>
            <person name="Kautsar S.A."/>
            <person name="Yang D."/>
            <person name="Bader C.D."/>
            <person name="Teijaro C.N."/>
            <person name="Fluegel L."/>
            <person name="Davis C.M."/>
            <person name="Simpson J.R."/>
            <person name="Lauterbach L."/>
            <person name="Steele A.D."/>
            <person name="Gui C."/>
            <person name="Meng S."/>
            <person name="Li G."/>
            <person name="Viehrig K."/>
            <person name="Ye F."/>
            <person name="Su P."/>
            <person name="Kiefer A.F."/>
            <person name="Nichols A."/>
            <person name="Cepeda A.J."/>
            <person name="Yan W."/>
            <person name="Fan B."/>
            <person name="Jiang Y."/>
            <person name="Adhikari A."/>
            <person name="Zheng C.-J."/>
            <person name="Schuster L."/>
            <person name="Cowan T.M."/>
            <person name="Smanski M.J."/>
            <person name="Chevrette M.G."/>
            <person name="De Carvalho L.P.S."/>
            <person name="Shen B."/>
        </authorList>
    </citation>
    <scope>NUCLEOTIDE SEQUENCE [LARGE SCALE GENOMIC DNA]</scope>
    <source>
        <strain evidence="1 2">NPDC001867</strain>
    </source>
</reference>
<proteinExistence type="predicted"/>
<organism evidence="1 2">
    <name type="scientific">Nocardia elegans</name>
    <dbReference type="NCBI Taxonomy" id="300029"/>
    <lineage>
        <taxon>Bacteria</taxon>
        <taxon>Bacillati</taxon>
        <taxon>Actinomycetota</taxon>
        <taxon>Actinomycetes</taxon>
        <taxon>Mycobacteriales</taxon>
        <taxon>Nocardiaceae</taxon>
        <taxon>Nocardia</taxon>
    </lineage>
</organism>